<dbReference type="PANTHER" id="PTHR45641">
    <property type="entry name" value="TETRATRICOPEPTIDE REPEAT PROTEIN (AFU_ORTHOLOGUE AFUA_6G03870)"/>
    <property type="match status" value="1"/>
</dbReference>
<reference evidence="5 6" key="1">
    <citation type="submission" date="2018-01" db="EMBL/GenBank/DDBJ databases">
        <title>The whole genome sequencing and assembly of Halobacillus litoralis ERB031 strain.</title>
        <authorList>
            <person name="Lee S.-J."/>
            <person name="Park M.-K."/>
            <person name="Kim J.-Y."/>
            <person name="Lee Y.-J."/>
            <person name="Yi H."/>
            <person name="Bahn Y.-S."/>
            <person name="Kim J.F."/>
            <person name="Lee D.-W."/>
        </authorList>
    </citation>
    <scope>NUCLEOTIDE SEQUENCE [LARGE SCALE GENOMIC DNA]</scope>
    <source>
        <strain evidence="5 6">ERB 031</strain>
    </source>
</reference>
<evidence type="ECO:0000256" key="1">
    <source>
        <dbReference type="ARBA" id="ARBA00022737"/>
    </source>
</evidence>
<accession>A0A410MEM4</accession>
<organism evidence="5 6">
    <name type="scientific">Halobacillus litoralis</name>
    <dbReference type="NCBI Taxonomy" id="45668"/>
    <lineage>
        <taxon>Bacteria</taxon>
        <taxon>Bacillati</taxon>
        <taxon>Bacillota</taxon>
        <taxon>Bacilli</taxon>
        <taxon>Bacillales</taxon>
        <taxon>Bacillaceae</taxon>
        <taxon>Halobacillus</taxon>
    </lineage>
</organism>
<dbReference type="RefSeq" id="WP_128525427.1">
    <property type="nucleotide sequence ID" value="NZ_CP026118.1"/>
</dbReference>
<protein>
    <submittedName>
        <fullName evidence="5">Transcriptional regulator</fullName>
    </submittedName>
</protein>
<dbReference type="SUPFAM" id="SSF48452">
    <property type="entry name" value="TPR-like"/>
    <property type="match status" value="1"/>
</dbReference>
<dbReference type="PROSITE" id="PS50005">
    <property type="entry name" value="TPR"/>
    <property type="match status" value="1"/>
</dbReference>
<evidence type="ECO:0000256" key="3">
    <source>
        <dbReference type="PROSITE-ProRule" id="PRU00339"/>
    </source>
</evidence>
<dbReference type="Proteomes" id="UP000287756">
    <property type="component" value="Chromosome"/>
</dbReference>
<dbReference type="CDD" id="cd00093">
    <property type="entry name" value="HTH_XRE"/>
    <property type="match status" value="1"/>
</dbReference>
<dbReference type="InterPro" id="IPR019734">
    <property type="entry name" value="TPR_rpt"/>
</dbReference>
<dbReference type="GO" id="GO:0003677">
    <property type="term" value="F:DNA binding"/>
    <property type="evidence" value="ECO:0007669"/>
    <property type="project" value="InterPro"/>
</dbReference>
<dbReference type="Gene3D" id="1.10.260.40">
    <property type="entry name" value="lambda repressor-like DNA-binding domains"/>
    <property type="match status" value="1"/>
</dbReference>
<dbReference type="PANTHER" id="PTHR45641:SF19">
    <property type="entry name" value="NEPHROCYSTIN-3"/>
    <property type="match status" value="1"/>
</dbReference>
<name>A0A410MEM4_9BACI</name>
<evidence type="ECO:0000313" key="5">
    <source>
        <dbReference type="EMBL" id="QAS53150.1"/>
    </source>
</evidence>
<evidence type="ECO:0000259" key="4">
    <source>
        <dbReference type="PROSITE" id="PS50943"/>
    </source>
</evidence>
<dbReference type="PROSITE" id="PS50943">
    <property type="entry name" value="HTH_CROC1"/>
    <property type="match status" value="1"/>
</dbReference>
<proteinExistence type="predicted"/>
<dbReference type="SMART" id="SM00530">
    <property type="entry name" value="HTH_XRE"/>
    <property type="match status" value="1"/>
</dbReference>
<gene>
    <name evidence="5" type="ORF">HLI_13610</name>
</gene>
<evidence type="ECO:0000256" key="2">
    <source>
        <dbReference type="ARBA" id="ARBA00022803"/>
    </source>
</evidence>
<keyword evidence="2 3" id="KW-0802">TPR repeat</keyword>
<dbReference type="EMBL" id="CP026118">
    <property type="protein sequence ID" value="QAS53150.1"/>
    <property type="molecule type" value="Genomic_DNA"/>
</dbReference>
<dbReference type="SUPFAM" id="SSF47413">
    <property type="entry name" value="lambda repressor-like DNA-binding domains"/>
    <property type="match status" value="1"/>
</dbReference>
<dbReference type="KEGG" id="hli:HLI_13610"/>
<dbReference type="Pfam" id="PF13181">
    <property type="entry name" value="TPR_8"/>
    <property type="match status" value="1"/>
</dbReference>
<feature type="repeat" description="TPR" evidence="3">
    <location>
        <begin position="265"/>
        <end position="298"/>
    </location>
</feature>
<dbReference type="Gene3D" id="1.25.40.10">
    <property type="entry name" value="Tetratricopeptide repeat domain"/>
    <property type="match status" value="1"/>
</dbReference>
<dbReference type="OrthoDB" id="252257at2"/>
<dbReference type="AlphaFoldDB" id="A0A410MEM4"/>
<dbReference type="Pfam" id="PF01381">
    <property type="entry name" value="HTH_3"/>
    <property type="match status" value="1"/>
</dbReference>
<dbReference type="SMART" id="SM00028">
    <property type="entry name" value="TPR"/>
    <property type="match status" value="4"/>
</dbReference>
<feature type="domain" description="HTH cro/C1-type" evidence="4">
    <location>
        <begin position="6"/>
        <end position="59"/>
    </location>
</feature>
<keyword evidence="1" id="KW-0677">Repeat</keyword>
<dbReference type="InterPro" id="IPR001387">
    <property type="entry name" value="Cro/C1-type_HTH"/>
</dbReference>
<dbReference type="InterPro" id="IPR011990">
    <property type="entry name" value="TPR-like_helical_dom_sf"/>
</dbReference>
<sequence length="421" mass="50822">MKGSLIKQHRKFKNMTLEDLASGICSVSYLSKIEHNTINASDEIYRLLGERLKIKLTDINQDFDENIHRDLLEWHEVIQRRDLTLMTEYHNQCKEALKDNHNTELTHLYTIVRSRHTMKMNEGLLSDSDLIELENIFPYSNKEYKFFYHKTMGIHYLLKGHQFKQALQHFHKTEELLKALPLNDSETYFHLALAYSQTRAAVESNYYAHIALEGYIKDFDYDRIVDTYMIIALNYRSLEIYSIAEEYFQKLLKISKYHLKPLEKRRVFHNLGYIYANQARYEEALEYLKKAYSIKTDEEYFYVNTIYLFASTYFYSGNIDEAWEHIHLGEKEAEKYDIQFFRNKFFILKHTIQDSLQDEQFINKLEKEIVPYSRENNEYGEYKIYNEMLGNLYFDKRMYKKAAMYYKEANNYRNTQKKDFL</sequence>
<evidence type="ECO:0000313" key="6">
    <source>
        <dbReference type="Proteomes" id="UP000287756"/>
    </source>
</evidence>
<dbReference type="InterPro" id="IPR010982">
    <property type="entry name" value="Lambda_DNA-bd_dom_sf"/>
</dbReference>